<organism evidence="1 2">
    <name type="scientific">Bernardetia litoralis (strain ATCC 23117 / DSM 6794 / NBRC 15988 / NCIMB 1366 / Fx l1 / Sio-4)</name>
    <name type="common">Flexibacter litoralis</name>
    <dbReference type="NCBI Taxonomy" id="880071"/>
    <lineage>
        <taxon>Bacteria</taxon>
        <taxon>Pseudomonadati</taxon>
        <taxon>Bacteroidota</taxon>
        <taxon>Cytophagia</taxon>
        <taxon>Cytophagales</taxon>
        <taxon>Bernardetiaceae</taxon>
        <taxon>Bernardetia</taxon>
    </lineage>
</organism>
<protein>
    <submittedName>
        <fullName evidence="1">Uncharacterized protein</fullName>
    </submittedName>
</protein>
<reference evidence="2" key="1">
    <citation type="submission" date="2012-06" db="EMBL/GenBank/DDBJ databases">
        <title>The complete genome of Flexibacter litoralis DSM 6794.</title>
        <authorList>
            <person name="Lucas S."/>
            <person name="Copeland A."/>
            <person name="Lapidus A."/>
            <person name="Glavina del Rio T."/>
            <person name="Dalin E."/>
            <person name="Tice H."/>
            <person name="Bruce D."/>
            <person name="Goodwin L."/>
            <person name="Pitluck S."/>
            <person name="Peters L."/>
            <person name="Ovchinnikova G."/>
            <person name="Lu M."/>
            <person name="Kyrpides N."/>
            <person name="Mavromatis K."/>
            <person name="Ivanova N."/>
            <person name="Brettin T."/>
            <person name="Detter J.C."/>
            <person name="Han C."/>
            <person name="Larimer F."/>
            <person name="Land M."/>
            <person name="Hauser L."/>
            <person name="Markowitz V."/>
            <person name="Cheng J.-F."/>
            <person name="Hugenholtz P."/>
            <person name="Woyke T."/>
            <person name="Wu D."/>
            <person name="Spring S."/>
            <person name="Lang E."/>
            <person name="Kopitz M."/>
            <person name="Brambilla E."/>
            <person name="Klenk H.-P."/>
            <person name="Eisen J.A."/>
        </authorList>
    </citation>
    <scope>NUCLEOTIDE SEQUENCE [LARGE SCALE GENOMIC DNA]</scope>
    <source>
        <strain evidence="2">ATCC 23117 / DSM 6794 / NBRC 15988 / NCIMB 1366 / Sio-4</strain>
    </source>
</reference>
<sequence length="227" mass="26800">MYQGFFEAHITLKNTENLQSTANFEKFCTDNSIKPIFIELERGDMPKQIMTSSLHEGSFDKIKKDVENLAKKMRLKNYEIIRLKIEAHPENTGIPATKNDILERQKENYFEAHYKILLPTFTSNHSKKELISLCEKHQAHLSKNAFKKRNDSFEERFVTKRIYKVGKKEAFQAFDELHQKLENQKYQINKKIVEYCVFDTNEAVDNNWLTLNEPCYVCNSECKMKVD</sequence>
<evidence type="ECO:0000313" key="1">
    <source>
        <dbReference type="EMBL" id="AFM04219.1"/>
    </source>
</evidence>
<dbReference type="HOGENOM" id="CLU_100232_0_0_10"/>
<dbReference type="STRING" id="880071.Fleli_1821"/>
<gene>
    <name evidence="1" type="ordered locus">Fleli_1821</name>
</gene>
<dbReference type="AlphaFoldDB" id="I4AJT4"/>
<dbReference type="Proteomes" id="UP000006054">
    <property type="component" value="Chromosome"/>
</dbReference>
<dbReference type="KEGG" id="fli:Fleli_1821"/>
<accession>I4AJT4</accession>
<name>I4AJT4_BERLS</name>
<dbReference type="EMBL" id="CP003345">
    <property type="protein sequence ID" value="AFM04219.1"/>
    <property type="molecule type" value="Genomic_DNA"/>
</dbReference>
<dbReference type="OrthoDB" id="2580232at2"/>
<evidence type="ECO:0000313" key="2">
    <source>
        <dbReference type="Proteomes" id="UP000006054"/>
    </source>
</evidence>
<dbReference type="eggNOG" id="ENOG50318ZQ">
    <property type="taxonomic scope" value="Bacteria"/>
</dbReference>
<dbReference type="RefSeq" id="WP_014797671.1">
    <property type="nucleotide sequence ID" value="NC_018018.1"/>
</dbReference>
<proteinExistence type="predicted"/>
<keyword evidence="2" id="KW-1185">Reference proteome</keyword>